<protein>
    <recommendedName>
        <fullName evidence="9">Putative tRNA (cytidine(32)/guanosine(34)-2'-O)-methyltransferase</fullName>
        <ecNumber evidence="9">2.1.1.205</ecNumber>
    </recommendedName>
    <alternativeName>
        <fullName evidence="9">2'-O-ribose RNA methyltransferase TRM7 homolog</fullName>
    </alternativeName>
</protein>
<dbReference type="Pfam" id="PF12783">
    <property type="entry name" value="Sec7-like_HUS"/>
    <property type="match status" value="1"/>
</dbReference>
<feature type="binding site" evidence="9">
    <location>
        <position position="1796"/>
    </location>
    <ligand>
        <name>S-adenosyl-L-methionine</name>
        <dbReference type="ChEBI" id="CHEBI:59789"/>
    </ligand>
</feature>
<feature type="region of interest" description="Disordered" evidence="11">
    <location>
        <begin position="471"/>
        <end position="514"/>
    </location>
</feature>
<feature type="domain" description="Mon2 C-terminal" evidence="14">
    <location>
        <begin position="997"/>
        <end position="1231"/>
    </location>
</feature>
<keyword evidence="10" id="KW-0175">Coiled coil</keyword>
<evidence type="ECO:0000259" key="15">
    <source>
        <dbReference type="Pfam" id="PF16213"/>
    </source>
</evidence>
<dbReference type="Gene3D" id="3.40.50.150">
    <property type="entry name" value="Vaccinia Virus protein VP39"/>
    <property type="match status" value="1"/>
</dbReference>
<keyword evidence="3 9" id="KW-0489">Methyltransferase</keyword>
<feature type="compositionally biased region" description="Basic and acidic residues" evidence="11">
    <location>
        <begin position="1846"/>
        <end position="1858"/>
    </location>
</feature>
<dbReference type="SUPFAM" id="SSF53335">
    <property type="entry name" value="S-adenosyl-L-methionine-dependent methyltransferases"/>
    <property type="match status" value="1"/>
</dbReference>
<keyword evidence="5 9" id="KW-0949">S-adenosyl-L-methionine</keyword>
<comment type="similarity">
    <text evidence="9">Belongs to the class I-like SAM-binding methyltransferase superfamily. RNA methyltransferase RlmE family. TRM7 subfamily.</text>
</comment>
<dbReference type="Pfam" id="PF16213">
    <property type="entry name" value="DCB"/>
    <property type="match status" value="1"/>
</dbReference>
<comment type="catalytic activity">
    <reaction evidence="8 9">
        <text>cytidine(32)/guanosine(34) in tRNA + 2 S-adenosyl-L-methionine = 2'-O-methylcytidine(32)/2'-O-methylguanosine(34) in tRNA + 2 S-adenosyl-L-homocysteine + 2 H(+)</text>
        <dbReference type="Rhea" id="RHEA:42396"/>
        <dbReference type="Rhea" id="RHEA-COMP:10246"/>
        <dbReference type="Rhea" id="RHEA-COMP:10247"/>
        <dbReference type="ChEBI" id="CHEBI:15378"/>
        <dbReference type="ChEBI" id="CHEBI:57856"/>
        <dbReference type="ChEBI" id="CHEBI:59789"/>
        <dbReference type="ChEBI" id="CHEBI:74269"/>
        <dbReference type="ChEBI" id="CHEBI:74445"/>
        <dbReference type="ChEBI" id="CHEBI:74495"/>
        <dbReference type="ChEBI" id="CHEBI:82748"/>
        <dbReference type="EC" id="2.1.1.205"/>
    </reaction>
</comment>
<dbReference type="OrthoDB" id="294853at2759"/>
<dbReference type="EMBL" id="AFQF01002825">
    <property type="protein sequence ID" value="EGU78307.1"/>
    <property type="molecule type" value="Genomic_DNA"/>
</dbReference>
<dbReference type="Pfam" id="PF16206">
    <property type="entry name" value="Mon2_C"/>
    <property type="match status" value="1"/>
</dbReference>
<comment type="function">
    <text evidence="9">Methylates the 2'-O-ribose of nucleotides at positions 32 and 34 of the tRNA anticodon loop of substrate tRNAs.</text>
</comment>
<evidence type="ECO:0000259" key="14">
    <source>
        <dbReference type="Pfam" id="PF16206"/>
    </source>
</evidence>
<feature type="binding site" evidence="9">
    <location>
        <position position="1798"/>
    </location>
    <ligand>
        <name>S-adenosyl-L-methionine</name>
        <dbReference type="ChEBI" id="CHEBI:59789"/>
    </ligand>
</feature>
<accession>F9FXN6</accession>
<dbReference type="InterPro" id="IPR002877">
    <property type="entry name" value="RNA_MeTrfase_FtsJ_dom"/>
</dbReference>
<evidence type="ECO:0000256" key="3">
    <source>
        <dbReference type="ARBA" id="ARBA00022603"/>
    </source>
</evidence>
<feature type="active site" description="Proton acceptor" evidence="9">
    <location>
        <position position="1960"/>
    </location>
</feature>
<dbReference type="GO" id="GO:0015031">
    <property type="term" value="P:protein transport"/>
    <property type="evidence" value="ECO:0007669"/>
    <property type="project" value="UniProtKB-KW"/>
</dbReference>
<evidence type="ECO:0000256" key="6">
    <source>
        <dbReference type="ARBA" id="ARBA00022694"/>
    </source>
</evidence>
<dbReference type="EC" id="2.1.1.205" evidence="9"/>
<reference evidence="16" key="1">
    <citation type="journal article" date="2012" name="Mol. Plant Microbe Interact.">
        <title>A highly conserved effector in Fusarium oxysporum is required for full virulence on Arabidopsis.</title>
        <authorList>
            <person name="Thatcher L.F."/>
            <person name="Gardiner D.M."/>
            <person name="Kazan K."/>
            <person name="Manners J."/>
        </authorList>
    </citation>
    <scope>NUCLEOTIDE SEQUENCE [LARGE SCALE GENOMIC DNA]</scope>
    <source>
        <strain evidence="16">Fo5176</strain>
    </source>
</reference>
<keyword evidence="6 9" id="KW-0819">tRNA processing</keyword>
<dbReference type="InterPro" id="IPR016024">
    <property type="entry name" value="ARM-type_fold"/>
</dbReference>
<feature type="domain" description="Ribosomal RNA methyltransferase FtsJ" evidence="12">
    <location>
        <begin position="1764"/>
        <end position="2003"/>
    </location>
</feature>
<evidence type="ECO:0000256" key="2">
    <source>
        <dbReference type="ARBA" id="ARBA00022490"/>
    </source>
</evidence>
<feature type="region of interest" description="Disordered" evidence="11">
    <location>
        <begin position="1834"/>
        <end position="1858"/>
    </location>
</feature>
<evidence type="ECO:0000313" key="16">
    <source>
        <dbReference type="EMBL" id="EGU78307.1"/>
    </source>
</evidence>
<feature type="binding site" evidence="9">
    <location>
        <position position="1883"/>
    </location>
    <ligand>
        <name>S-adenosyl-L-methionine</name>
        <dbReference type="ChEBI" id="CHEBI:59789"/>
    </ligand>
</feature>
<sequence length="2118" mass="232525">MTTQLLATELANLIQESKRKHNDLRQAAEKSLEELKNLRNPSEQTAPEELSQKPNFVNPFIIACGTKNAKFTAIAIVCLQRLIVAQALPRSKLNQVLEALMQATSAGLDVQLKILQALPSLVQNYASDLKGNLLVTTLNICFTLQSSKNAIVNHTSAATLQQLVVSVFDKVVAEDRKAGDTPTANDAEYSENHPAATDAYRIFNDLCLMTENQRPEFIRVSGLPQTFGLELIESVITNHATVFSNHPEQAQILRSRVMPLIIGALKGKPNFATTVRLVRILYTMLRRHIVILPSECGEALTVLTQILDQDETVWKRALCMEVFRGIFADHALLRRIYAMFDAKEGEKDVLKPLIATFVRLSTEKPAVIGLGHSSSLPTTSSSTNGSSEQAIAEASGMTGLMTGPVGAETTTTGISTQFSSVRVPCIDQLDKTEAPTIPESYLYSLVLACISSVSDGLAKFILPLTVPNETRNRKRTSRQEFGRDSPAPPSEQESTPPRGKMERSASFKKNPVPLNPLSLEDHPLHSEVRICATIVEECWPAILATCSTFLYAALDSEYYHGLVRAFQRFAHVAGLLQLSTPRDAFLTTLGKAAVPPNVLTACVNAGQPRPQTPSTPTDGSLFSNARGLLSVDSLTPTTPTADKGRQASFDASVASLNTRNLLCLRALLNLGIALGPTLAGAWSIILETLQQADFVLFVSGKSPGRTPTMNRGPDAGGDSEAATLMANFGSEVRAVETAASRLIESTVDFPNESFLKVVAAVCSLLTQKPVEQPEITTQPQTPSDGQQLKAPVVQGRRFSGQQMSSGSTQEDQFALAKLGELATINIERLLEYSPEESGWDVLTNELIDTLTSSSMNSSVRTRAADILVKLVLEAANVTSSLPEEARGEIQLRFFEALRRSLAPLLKGDREVSLASHSTDIDIHKIILDGLQSIIEGNGETLVKGWDIAFEIIGTIFITREFDPAYRRGSVANPILLDTRSARLIRSSFNSLQLICSDFLASLPNSCFLILVDNLYKFCSQDDDLNIALTTVTFFWVLSDFLSAKNESLAITADMMQNTELSDLEKMAADHGHKSSDAALWMLLLLRLTNVTTDDRLELRNSAIQTLLRIFDAYGDRLSPESWSICVKSVVFKLLSSIEQEIKVLQSDEEEDAEDSDRAEWTETAVVVLNGISSLLANYLDILTGHPSFDHLWQELLSHLTTLLDFQVLDINTATFKALAHILSQTTTEGNSVFSKTAIDIAWDLWARGVPTSKPVDEKAEDNQNCLIAYVSALTEIYRLVQEDLEVKRVGRILTLLRKTLDEASVGNYVQDIEYVTPLQAHILEAVQMIRTDVEGAPSAMITQVADFLVLPFMQANFSKPGSKRTYIALSKVSMKTLEKLILEHSKDSDIYRSNSFSEALKALCKPIELKYGFPTITKSTQPWRLATSTALTILEATLSQITSLELPNGVAQNIWTTIVAIADGVMSADCSVAPPGTDFAGDEEFDIASFHKLRELITPALGAAAVSEKARKAYAESLFKTSVIHAPSPDEESIINGTHEKGLSALYAPRAGRTVSVLPTRRVKMAYVACEVLFGLVAAKDEPTIVIQPPTPKSPDPRHSQFAESPITLHARIASTAAPFLILRCALTLRAYIADQPLRGKMPQPLSQRRELLWILQRLVELKSDKSAIPELDNIESDERKHLLRLYPLIVRASGVVGDEKPIPSYGGVLLRTPHQPTIFNAGHQIQIQKNSISASRPRYIDTMGKSSKDKRDAYYRLAKEQGWRARSAFKLLQLDEEFDLFADVTRVVDLCAAPGSWSQVLSRVLIKGEKFGRAAWQDKEAKFRQQMLGIIPKDSDSEQMTGTEKVQEEQQETTKPREDVKIVSIDLQPISPLAGITTLRADITHPATVPLLLSALDPSYDPKTAGTQASHPVDLVLSDGAPDVTGLHDLDIYVQSQLLFAALNLALCVLKPGGKFVAKIFRGRNVDVLYAQLKIFFEKVIVAKPRSSRASSVEAFIVCINFQPPAGFRASLEEPLGVGGRLEEMLKEKGDVDMQDSTIKDEGVVEMEVYDETTEDTERSTRWVAPFIACGDLSAFDSDASYQLPEDYVSLDPVQPPIAPPYKRAIEMRAAMSGSQR</sequence>
<dbReference type="InterPro" id="IPR032817">
    <property type="entry name" value="Mon2_C"/>
</dbReference>
<dbReference type="PaxDb" id="5507-FOXG_05938P0"/>
<dbReference type="InterPro" id="IPR050082">
    <property type="entry name" value="RNA_methyltr_RlmE"/>
</dbReference>
<dbReference type="PANTHER" id="PTHR10920:SF12">
    <property type="entry name" value="TRNA (CYTIDINE(32)_GUANOSINE(34)-2'-O)-METHYLTRANSFERASE-RELATED"/>
    <property type="match status" value="1"/>
</dbReference>
<dbReference type="InterPro" id="IPR028590">
    <property type="entry name" value="RNA_methyltr_E_TRM7"/>
</dbReference>
<dbReference type="GO" id="GO:0106340">
    <property type="term" value="F:tRNA (guanosine(34)-2'-O)-methyltransferase activity"/>
    <property type="evidence" value="ECO:0007669"/>
    <property type="project" value="UniProtKB-ARBA"/>
</dbReference>
<evidence type="ECO:0000256" key="10">
    <source>
        <dbReference type="SAM" id="Coils"/>
    </source>
</evidence>
<keyword evidence="7" id="KW-0653">Protein transport</keyword>
<keyword evidence="4 9" id="KW-0808">Transferase</keyword>
<dbReference type="PANTHER" id="PTHR10920">
    <property type="entry name" value="RIBOSOMAL RNA METHYLTRANSFERASE"/>
    <property type="match status" value="1"/>
</dbReference>
<dbReference type="Pfam" id="PF01728">
    <property type="entry name" value="FtsJ"/>
    <property type="match status" value="1"/>
</dbReference>
<keyword evidence="1" id="KW-0813">Transport</keyword>
<dbReference type="GO" id="GO:0002181">
    <property type="term" value="P:cytoplasmic translation"/>
    <property type="evidence" value="ECO:0007669"/>
    <property type="project" value="UniProtKB-UniRule"/>
</dbReference>
<dbReference type="STRING" id="660025.F9FXN6"/>
<gene>
    <name evidence="16" type="ORF">FOXB_11168</name>
</gene>
<evidence type="ECO:0000256" key="9">
    <source>
        <dbReference type="HAMAP-Rule" id="MF_03162"/>
    </source>
</evidence>
<feature type="binding site" evidence="9">
    <location>
        <position position="1867"/>
    </location>
    <ligand>
        <name>S-adenosyl-L-methionine</name>
        <dbReference type="ChEBI" id="CHEBI:59789"/>
    </ligand>
</feature>
<dbReference type="InterPro" id="IPR032691">
    <property type="entry name" value="Mon2/Sec7/BIG1-like_HUS"/>
</dbReference>
<dbReference type="InterPro" id="IPR029063">
    <property type="entry name" value="SAM-dependent_MTases_sf"/>
</dbReference>
<dbReference type="SUPFAM" id="SSF48371">
    <property type="entry name" value="ARM repeat"/>
    <property type="match status" value="1"/>
</dbReference>
<proteinExistence type="inferred from homology"/>
<dbReference type="InterPro" id="IPR015507">
    <property type="entry name" value="rRNA-MeTfrase_E"/>
</dbReference>
<dbReference type="InterPro" id="IPR032629">
    <property type="entry name" value="DCB_dom"/>
</dbReference>
<feature type="domain" description="Mon2/Sec7/BIG1-like HUS" evidence="13">
    <location>
        <begin position="196"/>
        <end position="349"/>
    </location>
</feature>
<evidence type="ECO:0000259" key="13">
    <source>
        <dbReference type="Pfam" id="PF12783"/>
    </source>
</evidence>
<dbReference type="HAMAP" id="MF_03162">
    <property type="entry name" value="RNA_methyltr_E_TRM7"/>
    <property type="match status" value="1"/>
</dbReference>
<dbReference type="GO" id="GO:0005794">
    <property type="term" value="C:Golgi apparatus"/>
    <property type="evidence" value="ECO:0007669"/>
    <property type="project" value="UniProtKB-ARBA"/>
</dbReference>
<name>F9FXN6_FUSOF</name>
<dbReference type="GO" id="GO:0002128">
    <property type="term" value="P:tRNA nucleoside ribose methylation"/>
    <property type="evidence" value="ECO:0007669"/>
    <property type="project" value="UniProtKB-UniRule"/>
</dbReference>
<feature type="binding site" evidence="9">
    <location>
        <position position="1920"/>
    </location>
    <ligand>
        <name>S-adenosyl-L-methionine</name>
        <dbReference type="ChEBI" id="CHEBI:59789"/>
    </ligand>
</feature>
<evidence type="ECO:0000256" key="7">
    <source>
        <dbReference type="ARBA" id="ARBA00022927"/>
    </source>
</evidence>
<feature type="coiled-coil region" evidence="10">
    <location>
        <begin position="7"/>
        <end position="38"/>
    </location>
</feature>
<evidence type="ECO:0000256" key="4">
    <source>
        <dbReference type="ARBA" id="ARBA00022679"/>
    </source>
</evidence>
<feature type="domain" description="Mon2/Sec7/BIG1-like dimerisation and cyclophilin-binding" evidence="15">
    <location>
        <begin position="4"/>
        <end position="175"/>
    </location>
</feature>
<organism evidence="16">
    <name type="scientific">Fusarium oxysporum (strain Fo5176)</name>
    <name type="common">Fusarium vascular wilt</name>
    <dbReference type="NCBI Taxonomy" id="660025"/>
    <lineage>
        <taxon>Eukaryota</taxon>
        <taxon>Fungi</taxon>
        <taxon>Dikarya</taxon>
        <taxon>Ascomycota</taxon>
        <taxon>Pezizomycotina</taxon>
        <taxon>Sordariomycetes</taxon>
        <taxon>Hypocreomycetidae</taxon>
        <taxon>Hypocreales</taxon>
        <taxon>Nectriaceae</taxon>
        <taxon>Fusarium</taxon>
        <taxon>Fusarium oxysporum species complex</taxon>
    </lineage>
</organism>
<dbReference type="HAMAP" id="MF_01547">
    <property type="entry name" value="RNA_methyltr_E"/>
    <property type="match status" value="1"/>
</dbReference>
<keyword evidence="2 9" id="KW-0963">Cytoplasm</keyword>
<comment type="caution">
    <text evidence="16">The sequence shown here is derived from an EMBL/GenBank/DDBJ whole genome shotgun (WGS) entry which is preliminary data.</text>
</comment>
<evidence type="ECO:0000259" key="12">
    <source>
        <dbReference type="Pfam" id="PF01728"/>
    </source>
</evidence>
<evidence type="ECO:0000256" key="11">
    <source>
        <dbReference type="SAM" id="MobiDB-lite"/>
    </source>
</evidence>
<evidence type="ECO:0000256" key="8">
    <source>
        <dbReference type="ARBA" id="ARBA00048902"/>
    </source>
</evidence>
<evidence type="ECO:0000256" key="1">
    <source>
        <dbReference type="ARBA" id="ARBA00022448"/>
    </source>
</evidence>
<comment type="subcellular location">
    <subcellularLocation>
        <location evidence="9">Cytoplasm</location>
    </subcellularLocation>
</comment>
<evidence type="ECO:0000256" key="5">
    <source>
        <dbReference type="ARBA" id="ARBA00022691"/>
    </source>
</evidence>